<evidence type="ECO:0000256" key="4">
    <source>
        <dbReference type="ARBA" id="ARBA00023136"/>
    </source>
</evidence>
<evidence type="ECO:0000256" key="2">
    <source>
        <dbReference type="ARBA" id="ARBA00022692"/>
    </source>
</evidence>
<dbReference type="Gene3D" id="1.20.1510.10">
    <property type="entry name" value="Cation efflux protein transmembrane domain"/>
    <property type="match status" value="1"/>
</dbReference>
<name>E6WQC5_PSEUU</name>
<keyword evidence="3 5" id="KW-1133">Transmembrane helix</keyword>
<feature type="transmembrane region" description="Helical" evidence="5">
    <location>
        <begin position="56"/>
        <end position="74"/>
    </location>
</feature>
<protein>
    <submittedName>
        <fullName evidence="7">Putative cation diffusion facilitator</fullName>
    </submittedName>
</protein>
<feature type="transmembrane region" description="Helical" evidence="5">
    <location>
        <begin position="111"/>
        <end position="133"/>
    </location>
</feature>
<dbReference type="Proteomes" id="UP000008632">
    <property type="component" value="Chromosome"/>
</dbReference>
<dbReference type="GO" id="GO:0016020">
    <property type="term" value="C:membrane"/>
    <property type="evidence" value="ECO:0007669"/>
    <property type="project" value="UniProtKB-SubCell"/>
</dbReference>
<proteinExistence type="predicted"/>
<accession>E6WQC5</accession>
<keyword evidence="4 5" id="KW-0472">Membrane</keyword>
<dbReference type="eggNOG" id="COG1230">
    <property type="taxonomic scope" value="Bacteria"/>
</dbReference>
<evidence type="ECO:0000259" key="6">
    <source>
        <dbReference type="Pfam" id="PF01545"/>
    </source>
</evidence>
<evidence type="ECO:0000313" key="7">
    <source>
        <dbReference type="EMBL" id="ADV26374.1"/>
    </source>
</evidence>
<feature type="domain" description="Cation efflux protein transmembrane" evidence="6">
    <location>
        <begin position="24"/>
        <end position="202"/>
    </location>
</feature>
<feature type="transmembrane region" description="Helical" evidence="5">
    <location>
        <begin position="154"/>
        <end position="171"/>
    </location>
</feature>
<dbReference type="SUPFAM" id="SSF161111">
    <property type="entry name" value="Cation efflux protein transmembrane domain-like"/>
    <property type="match status" value="1"/>
</dbReference>
<keyword evidence="8" id="KW-1185">Reference proteome</keyword>
<dbReference type="InterPro" id="IPR058533">
    <property type="entry name" value="Cation_efflux_TM"/>
</dbReference>
<dbReference type="GO" id="GO:0008324">
    <property type="term" value="F:monoatomic cation transmembrane transporter activity"/>
    <property type="evidence" value="ECO:0007669"/>
    <property type="project" value="InterPro"/>
</dbReference>
<evidence type="ECO:0000256" key="3">
    <source>
        <dbReference type="ARBA" id="ARBA00022989"/>
    </source>
</evidence>
<reference evidence="7 8" key="1">
    <citation type="submission" date="2011-01" db="EMBL/GenBank/DDBJ databases">
        <title>Complete sequence of Pseudoxanthomonas suwonensis 11-1.</title>
        <authorList>
            <consortium name="US DOE Joint Genome Institute"/>
            <person name="Lucas S."/>
            <person name="Copeland A."/>
            <person name="Lapidus A."/>
            <person name="Cheng J.-F."/>
            <person name="Goodwin L."/>
            <person name="Pitluck S."/>
            <person name="Teshima H."/>
            <person name="Detter J.C."/>
            <person name="Han C."/>
            <person name="Tapia R."/>
            <person name="Land M."/>
            <person name="Hauser L."/>
            <person name="Kyrpides N."/>
            <person name="Ivanova N."/>
            <person name="Ovchinnikova G."/>
            <person name="Siebers A.K."/>
            <person name="Allgaier M."/>
            <person name="Thelen M.P."/>
            <person name="Hugenholtz P."/>
            <person name="Gladden J."/>
            <person name="Woyke T."/>
        </authorList>
    </citation>
    <scope>NUCLEOTIDE SEQUENCE [LARGE SCALE GENOMIC DNA]</scope>
    <source>
        <strain evidence="8">11-1</strain>
    </source>
</reference>
<dbReference type="GO" id="GO:0006829">
    <property type="term" value="P:zinc ion transport"/>
    <property type="evidence" value="ECO:0007669"/>
    <property type="project" value="UniProtKB-KW"/>
</dbReference>
<feature type="transmembrane region" description="Helical" evidence="5">
    <location>
        <begin position="22"/>
        <end position="44"/>
    </location>
</feature>
<evidence type="ECO:0000313" key="8">
    <source>
        <dbReference type="Proteomes" id="UP000008632"/>
    </source>
</evidence>
<evidence type="ECO:0000256" key="5">
    <source>
        <dbReference type="SAM" id="Phobius"/>
    </source>
</evidence>
<dbReference type="InterPro" id="IPR027469">
    <property type="entry name" value="Cation_efflux_TMD_sf"/>
</dbReference>
<keyword evidence="2 5" id="KW-0812">Transmembrane</keyword>
<dbReference type="OrthoDB" id="9799649at2"/>
<dbReference type="HOGENOM" id="CLU_013430_8_0_6"/>
<comment type="subcellular location">
    <subcellularLocation>
        <location evidence="1">Membrane</location>
        <topology evidence="1">Multi-pass membrane protein</topology>
    </subcellularLocation>
</comment>
<feature type="transmembrane region" description="Helical" evidence="5">
    <location>
        <begin position="86"/>
        <end position="105"/>
    </location>
</feature>
<dbReference type="RefSeq" id="WP_013534204.1">
    <property type="nucleotide sequence ID" value="NC_014924.1"/>
</dbReference>
<dbReference type="KEGG" id="psu:Psesu_0516"/>
<dbReference type="EMBL" id="CP002446">
    <property type="protein sequence ID" value="ADV26374.1"/>
    <property type="molecule type" value="Genomic_DNA"/>
</dbReference>
<feature type="transmembrane region" description="Helical" evidence="5">
    <location>
        <begin position="177"/>
        <end position="195"/>
    </location>
</feature>
<evidence type="ECO:0000256" key="1">
    <source>
        <dbReference type="ARBA" id="ARBA00004141"/>
    </source>
</evidence>
<dbReference type="STRING" id="743721.Psesu_0516"/>
<dbReference type="AlphaFoldDB" id="E6WQC5"/>
<organism evidence="7 8">
    <name type="scientific">Pseudoxanthomonas suwonensis (strain 11-1)</name>
    <dbReference type="NCBI Taxonomy" id="743721"/>
    <lineage>
        <taxon>Bacteria</taxon>
        <taxon>Pseudomonadati</taxon>
        <taxon>Pseudomonadota</taxon>
        <taxon>Gammaproteobacteria</taxon>
        <taxon>Lysobacterales</taxon>
        <taxon>Lysobacteraceae</taxon>
        <taxon>Pseudoxanthomonas</taxon>
    </lineage>
</organism>
<sequence>MAGCCGGCGVEAARLQAGQRRVLRIVLWVNAASFLLMVGAALYSRSSALLSGALDNLGDALTYALSLAVVASSLRAKAWVAMFKAALILGAALAVGGAIAWRLLVDPAVPLFGTMGWAGALNLAANLYCLWLLRPWRHGDVNLASAYECARNDIADGLAVLLAGALVWLTGRGWPDLVVAGLLLVVFLASAWRVARNAVAALRAA</sequence>
<dbReference type="Pfam" id="PF01545">
    <property type="entry name" value="Cation_efflux"/>
    <property type="match status" value="1"/>
</dbReference>
<gene>
    <name evidence="7" type="ordered locus">Psesu_0516</name>
</gene>